<organism evidence="5 6">
    <name type="scientific">Stachybotrys chlorohalonatus (strain IBT 40285)</name>
    <dbReference type="NCBI Taxonomy" id="1283841"/>
    <lineage>
        <taxon>Eukaryota</taxon>
        <taxon>Fungi</taxon>
        <taxon>Dikarya</taxon>
        <taxon>Ascomycota</taxon>
        <taxon>Pezizomycotina</taxon>
        <taxon>Sordariomycetes</taxon>
        <taxon>Hypocreomycetidae</taxon>
        <taxon>Hypocreales</taxon>
        <taxon>Stachybotryaceae</taxon>
        <taxon>Stachybotrys</taxon>
    </lineage>
</organism>
<feature type="chain" id="PRO_5001779670" description="Peptidase A1 domain-containing protein" evidence="3">
    <location>
        <begin position="22"/>
        <end position="571"/>
    </location>
</feature>
<evidence type="ECO:0000313" key="5">
    <source>
        <dbReference type="EMBL" id="KFA67594.1"/>
    </source>
</evidence>
<keyword evidence="2" id="KW-0472">Membrane</keyword>
<evidence type="ECO:0000256" key="2">
    <source>
        <dbReference type="SAM" id="Phobius"/>
    </source>
</evidence>
<feature type="signal peptide" evidence="3">
    <location>
        <begin position="1"/>
        <end position="21"/>
    </location>
</feature>
<sequence>MAIFGLIEPFLLAILFPIVYADPEPRSLTWSETPVGPDGPWNAVEVVVGAPRETMALFPGATWQTWVITSDYCALNSSISHCGAGTYSKDAAIESDLNGIQFQASPQDMVHGVEVGGATTRMFMDTFDFQFQDGIVLNTSMSLIETQMLAYPSGDWYPMFAGCLSLGGPNINQSYEGINASIAPWYLATQDVTPSSSFSMHIGSAVPGASLGGSLLFGGYDRNRVVGGVLDYDGVFTEEITLSNLAIEVIQGESPFEFTSQSDLLSTGSGTGVHLDPCSPYLTLPRSTCDNIANYLPLNYSSSLGLYLWDTSDNRYEAIVHSASALAFTFQNGGSDVTINVPFQHLNLTLATPLVEEPTPYFPCHTGGDGTYVLGRAFLQDAFIGGNWGTERWWLAQAPGPSVGTRSHIASIAASDQSIVGSDSDWTSSWDSLWTDLAELSRTEPEDDTQENPPAEDPPANDPPTDNETEVPAEETTALSTGTIAGIAVGAGLGVLLLGIAGFLLWRRLRRAQGAAANVQTLHYNPPIQPYHGHVQQTPAEVWGWEPKHNHPPSEIMGQEQRPRDRMYEMP</sequence>
<feature type="region of interest" description="Disordered" evidence="1">
    <location>
        <begin position="550"/>
        <end position="571"/>
    </location>
</feature>
<dbReference type="OrthoDB" id="4074350at2759"/>
<dbReference type="InterPro" id="IPR021109">
    <property type="entry name" value="Peptidase_aspartic_dom_sf"/>
</dbReference>
<feature type="region of interest" description="Disordered" evidence="1">
    <location>
        <begin position="441"/>
        <end position="476"/>
    </location>
</feature>
<dbReference type="Pfam" id="PF00026">
    <property type="entry name" value="Asp"/>
    <property type="match status" value="1"/>
</dbReference>
<dbReference type="Gene3D" id="2.40.70.10">
    <property type="entry name" value="Acid Proteases"/>
    <property type="match status" value="2"/>
</dbReference>
<evidence type="ECO:0000256" key="3">
    <source>
        <dbReference type="SAM" id="SignalP"/>
    </source>
</evidence>
<dbReference type="HOGENOM" id="CLU_029272_1_0_1"/>
<dbReference type="InterPro" id="IPR033121">
    <property type="entry name" value="PEPTIDASE_A1"/>
</dbReference>
<feature type="transmembrane region" description="Helical" evidence="2">
    <location>
        <begin position="484"/>
        <end position="506"/>
    </location>
</feature>
<feature type="domain" description="Peptidase A1" evidence="4">
    <location>
        <begin position="42"/>
        <end position="396"/>
    </location>
</feature>
<protein>
    <recommendedName>
        <fullName evidence="4">Peptidase A1 domain-containing protein</fullName>
    </recommendedName>
</protein>
<gene>
    <name evidence="5" type="ORF">S40285_08743</name>
</gene>
<dbReference type="SUPFAM" id="SSF50630">
    <property type="entry name" value="Acid proteases"/>
    <property type="match status" value="1"/>
</dbReference>
<keyword evidence="3" id="KW-0732">Signal</keyword>
<keyword evidence="2" id="KW-1133">Transmembrane helix</keyword>
<keyword evidence="6" id="KW-1185">Reference proteome</keyword>
<dbReference type="STRING" id="1283841.A0A084QUF9"/>
<dbReference type="AlphaFoldDB" id="A0A084QUF9"/>
<dbReference type="OMA" id="YSFGMHI"/>
<evidence type="ECO:0000256" key="1">
    <source>
        <dbReference type="SAM" id="MobiDB-lite"/>
    </source>
</evidence>
<keyword evidence="2" id="KW-0812">Transmembrane</keyword>
<name>A0A084QUF9_STAC4</name>
<dbReference type="EMBL" id="KL660176">
    <property type="protein sequence ID" value="KFA67594.1"/>
    <property type="molecule type" value="Genomic_DNA"/>
</dbReference>
<reference evidence="5 6" key="1">
    <citation type="journal article" date="2014" name="BMC Genomics">
        <title>Comparative genome sequencing reveals chemotype-specific gene clusters in the toxigenic black mold Stachybotrys.</title>
        <authorList>
            <person name="Semeiks J."/>
            <person name="Borek D."/>
            <person name="Otwinowski Z."/>
            <person name="Grishin N.V."/>
        </authorList>
    </citation>
    <scope>NUCLEOTIDE SEQUENCE [LARGE SCALE GENOMIC DNA]</scope>
    <source>
        <strain evidence="5 6">IBT 40285</strain>
    </source>
</reference>
<feature type="compositionally biased region" description="Basic and acidic residues" evidence="1">
    <location>
        <begin position="561"/>
        <end position="571"/>
    </location>
</feature>
<dbReference type="PROSITE" id="PS51767">
    <property type="entry name" value="PEPTIDASE_A1"/>
    <property type="match status" value="1"/>
</dbReference>
<dbReference type="Proteomes" id="UP000028524">
    <property type="component" value="Unassembled WGS sequence"/>
</dbReference>
<evidence type="ECO:0000313" key="6">
    <source>
        <dbReference type="Proteomes" id="UP000028524"/>
    </source>
</evidence>
<evidence type="ECO:0000259" key="4">
    <source>
        <dbReference type="PROSITE" id="PS51767"/>
    </source>
</evidence>
<accession>A0A084QUF9</accession>
<dbReference type="InParanoid" id="A0A084QUF9"/>
<proteinExistence type="predicted"/>